<evidence type="ECO:0000313" key="1">
    <source>
        <dbReference type="EMBL" id="KAJ8688432.1"/>
    </source>
</evidence>
<protein>
    <submittedName>
        <fullName evidence="1">Uncharacterized protein</fullName>
    </submittedName>
</protein>
<comment type="caution">
    <text evidence="1">The sequence shown here is derived from an EMBL/GenBank/DDBJ whole genome shotgun (WGS) entry which is preliminary data.</text>
</comment>
<dbReference type="Proteomes" id="UP001239111">
    <property type="component" value="Chromosome 1"/>
</dbReference>
<name>A0ACC2PY86_9HYME</name>
<accession>A0ACC2PY86</accession>
<gene>
    <name evidence="1" type="ORF">QAD02_024227</name>
</gene>
<dbReference type="EMBL" id="CM056741">
    <property type="protein sequence ID" value="KAJ8688432.1"/>
    <property type="molecule type" value="Genomic_DNA"/>
</dbReference>
<reference evidence="1" key="1">
    <citation type="submission" date="2023-04" db="EMBL/GenBank/DDBJ databases">
        <title>A chromosome-level genome assembly of the parasitoid wasp Eretmocerus hayati.</title>
        <authorList>
            <person name="Zhong Y."/>
            <person name="Liu S."/>
            <person name="Liu Y."/>
        </authorList>
    </citation>
    <scope>NUCLEOTIDE SEQUENCE</scope>
    <source>
        <strain evidence="1">ZJU_SS_LIU_2023</strain>
    </source>
</reference>
<proteinExistence type="predicted"/>
<keyword evidence="2" id="KW-1185">Reference proteome</keyword>
<sequence length="558" mass="63318">MVEVLESGGQEVVVPDSGRSESPASTVAAAYSMPKLIEQQILQNQEQSVSSSADQAVQELTQLQQFYAGQKIFITGGTGFLGKLLIEKLLRSCPGVGFIYLLVRPKKGKDVHQRTEELFDDPLFARLKEEQPKFRHQIVAISGDCSLPSLGISAVDRAVLLREVSIVFHVAATVRFDEKLKLAVAINVQSPRDILNLCKEMPQLKACVHVSTAYANCIRKQIEEKFYDAPIDGQKLISLLECMDDKMVDDITRPILGKWPNTYTFTKAVAEDIIRQEADGTPIGIFRPAIVISTYQEPIRGWIDNMYGPTGVVAGAGTGLLRSLHCDGTLKANVVPGDMTVNALIASAWDVAQTKQNNKHSNDIPVYNYVSTDDNPLTWDQLKVMSAKYGLDIPTSRAVWYYSFRNTKSKIVHLFYIYFLHLLPALLVDAVTLCVGKQPRMLKVYKKIHKFMDVLNYFTTQEWSFSNDRVNSLIDKLEPKDRSMFNMDMRKVIWDTYFQNYVRGIRLYLIKDPIETLPQARIKWQRMYWIHQTLKALLGYALLRFSWFAVSWVVRVLA</sequence>
<evidence type="ECO:0000313" key="2">
    <source>
        <dbReference type="Proteomes" id="UP001239111"/>
    </source>
</evidence>
<organism evidence="1 2">
    <name type="scientific">Eretmocerus hayati</name>
    <dbReference type="NCBI Taxonomy" id="131215"/>
    <lineage>
        <taxon>Eukaryota</taxon>
        <taxon>Metazoa</taxon>
        <taxon>Ecdysozoa</taxon>
        <taxon>Arthropoda</taxon>
        <taxon>Hexapoda</taxon>
        <taxon>Insecta</taxon>
        <taxon>Pterygota</taxon>
        <taxon>Neoptera</taxon>
        <taxon>Endopterygota</taxon>
        <taxon>Hymenoptera</taxon>
        <taxon>Apocrita</taxon>
        <taxon>Proctotrupomorpha</taxon>
        <taxon>Chalcidoidea</taxon>
        <taxon>Aphelinidae</taxon>
        <taxon>Aphelininae</taxon>
        <taxon>Eretmocerus</taxon>
    </lineage>
</organism>